<name>A0A6B2ME62_9BURK</name>
<evidence type="ECO:0000313" key="1">
    <source>
        <dbReference type="EMBL" id="NDV73002.1"/>
    </source>
</evidence>
<accession>A0A6B2ME62</accession>
<dbReference type="RefSeq" id="WP_163123778.1">
    <property type="nucleotide sequence ID" value="NZ_JAAEAM010000012.1"/>
</dbReference>
<comment type="caution">
    <text evidence="1">The sequence shown here is derived from an EMBL/GenBank/DDBJ whole genome shotgun (WGS) entry which is preliminary data.</text>
</comment>
<sequence>MTIKIDIRFTDRATLHPEEPNQHFSYDVGVPFPETGDFIEIAYTSGPEKFQVAERVFSYAPDGMTIQLLLDLPQKSESQEFNPDLWKKLAD</sequence>
<gene>
    <name evidence="1" type="ORF">GFJ35_13035</name>
</gene>
<organism evidence="1">
    <name type="scientific">Burkholderia cenocepacia</name>
    <dbReference type="NCBI Taxonomy" id="95486"/>
    <lineage>
        <taxon>Bacteria</taxon>
        <taxon>Pseudomonadati</taxon>
        <taxon>Pseudomonadota</taxon>
        <taxon>Betaproteobacteria</taxon>
        <taxon>Burkholderiales</taxon>
        <taxon>Burkholderiaceae</taxon>
        <taxon>Burkholderia</taxon>
        <taxon>Burkholderia cepacia complex</taxon>
    </lineage>
</organism>
<proteinExistence type="predicted"/>
<reference evidence="1" key="1">
    <citation type="submission" date="2019-11" db="EMBL/GenBank/DDBJ databases">
        <title>Burkholderia cenocepacia CF.</title>
        <authorList>
            <person name="Vianna E.F."/>
            <person name="Marques E.A."/>
            <person name="Albano R.M."/>
            <person name="Leao R.S."/>
        </authorList>
    </citation>
    <scope>NUCLEOTIDE SEQUENCE</scope>
    <source>
        <strain evidence="1">MS-2140</strain>
    </source>
</reference>
<dbReference type="EMBL" id="JAAEAM010000012">
    <property type="protein sequence ID" value="NDV73002.1"/>
    <property type="molecule type" value="Genomic_DNA"/>
</dbReference>
<dbReference type="AlphaFoldDB" id="A0A6B2ME62"/>
<protein>
    <submittedName>
        <fullName evidence="1">Uncharacterized protein</fullName>
    </submittedName>
</protein>